<feature type="transmembrane region" description="Helical" evidence="1">
    <location>
        <begin position="27"/>
        <end position="53"/>
    </location>
</feature>
<dbReference type="Pfam" id="PF07332">
    <property type="entry name" value="Phage_holin_3_6"/>
    <property type="match status" value="1"/>
</dbReference>
<dbReference type="EMBL" id="CP058627">
    <property type="protein sequence ID" value="QLG87316.1"/>
    <property type="molecule type" value="Genomic_DNA"/>
</dbReference>
<sequence>MREALGGLIATRFSLFGLELRDELDRVAMMVGLAIAAAFSLVMALSFLSLSILFGFWAYRIWVCAIVAVVFLGIGALTWLKVRQLMNAAADPFPFTSEEFANDRKLIEAAFTTPSRNSEAE</sequence>
<keyword evidence="3" id="KW-1185">Reference proteome</keyword>
<dbReference type="InterPro" id="IPR009937">
    <property type="entry name" value="Phage_holin_3_6"/>
</dbReference>
<dbReference type="Proteomes" id="UP000509597">
    <property type="component" value="Chromosome"/>
</dbReference>
<keyword evidence="1" id="KW-0472">Membrane</keyword>
<dbReference type="RefSeq" id="WP_179357400.1">
    <property type="nucleotide sequence ID" value="NZ_CP058627.1"/>
</dbReference>
<keyword evidence="1" id="KW-0812">Transmembrane</keyword>
<feature type="transmembrane region" description="Helical" evidence="1">
    <location>
        <begin position="59"/>
        <end position="80"/>
    </location>
</feature>
<organism evidence="2 3">
    <name type="scientific">Chitinibacter bivalviorum</name>
    <dbReference type="NCBI Taxonomy" id="2739434"/>
    <lineage>
        <taxon>Bacteria</taxon>
        <taxon>Pseudomonadati</taxon>
        <taxon>Pseudomonadota</taxon>
        <taxon>Betaproteobacteria</taxon>
        <taxon>Neisseriales</taxon>
        <taxon>Chitinibacteraceae</taxon>
        <taxon>Chitinibacter</taxon>
    </lineage>
</organism>
<dbReference type="AlphaFoldDB" id="A0A7H9BGC6"/>
<evidence type="ECO:0000313" key="2">
    <source>
        <dbReference type="EMBL" id="QLG87316.1"/>
    </source>
</evidence>
<evidence type="ECO:0000256" key="1">
    <source>
        <dbReference type="SAM" id="Phobius"/>
    </source>
</evidence>
<reference evidence="2 3" key="1">
    <citation type="submission" date="2020-07" db="EMBL/GenBank/DDBJ databases">
        <title>Complete genome sequence of Chitinibacter sp. 2T18.</title>
        <authorList>
            <person name="Bae J.-W."/>
            <person name="Choi J.-W."/>
        </authorList>
    </citation>
    <scope>NUCLEOTIDE SEQUENCE [LARGE SCALE GENOMIC DNA]</scope>
    <source>
        <strain evidence="2 3">2T18</strain>
    </source>
</reference>
<keyword evidence="1" id="KW-1133">Transmembrane helix</keyword>
<evidence type="ECO:0000313" key="3">
    <source>
        <dbReference type="Proteomes" id="UP000509597"/>
    </source>
</evidence>
<dbReference type="KEGG" id="chiz:HQ393_03080"/>
<gene>
    <name evidence="2" type="ORF">HQ393_03080</name>
</gene>
<name>A0A7H9BGC6_9NEIS</name>
<protein>
    <submittedName>
        <fullName evidence="2">Phage holin family protein</fullName>
    </submittedName>
</protein>
<proteinExistence type="predicted"/>
<accession>A0A7H9BGC6</accession>